<sequence>MSPIPPEDQGPSRASLLNRAEAKERLAGRFDGWATQLESFFARVSTTAKGTEVWTGPAAERFTGTVKDRRAETDALAENCRTTAANLRRSAGKLREDAKQALH</sequence>
<accession>A0A8J3TYN7</accession>
<comment type="caution">
    <text evidence="1">The sequence shown here is derived from an EMBL/GenBank/DDBJ whole genome shotgun (WGS) entry which is preliminary data.</text>
</comment>
<proteinExistence type="predicted"/>
<protein>
    <recommendedName>
        <fullName evidence="3">WXG100 family type VII secretion target</fullName>
    </recommendedName>
</protein>
<keyword evidence="2" id="KW-1185">Reference proteome</keyword>
<reference evidence="1 2" key="1">
    <citation type="submission" date="2021-01" db="EMBL/GenBank/DDBJ databases">
        <title>Whole genome shotgun sequence of Planotetraspora mira NBRC 15435.</title>
        <authorList>
            <person name="Komaki H."/>
            <person name="Tamura T."/>
        </authorList>
    </citation>
    <scope>NUCLEOTIDE SEQUENCE [LARGE SCALE GENOMIC DNA]</scope>
    <source>
        <strain evidence="1 2">NBRC 15435</strain>
    </source>
</reference>
<dbReference type="Proteomes" id="UP000650628">
    <property type="component" value="Unassembled WGS sequence"/>
</dbReference>
<gene>
    <name evidence="1" type="ORF">Pmi06nite_30370</name>
</gene>
<dbReference type="RefSeq" id="WP_203953565.1">
    <property type="nucleotide sequence ID" value="NZ_BOOO01000015.1"/>
</dbReference>
<evidence type="ECO:0000313" key="2">
    <source>
        <dbReference type="Proteomes" id="UP000650628"/>
    </source>
</evidence>
<name>A0A8J3TYN7_9ACTN</name>
<dbReference type="InterPro" id="IPR036689">
    <property type="entry name" value="ESAT-6-like_sf"/>
</dbReference>
<organism evidence="1 2">
    <name type="scientific">Planotetraspora mira</name>
    <dbReference type="NCBI Taxonomy" id="58121"/>
    <lineage>
        <taxon>Bacteria</taxon>
        <taxon>Bacillati</taxon>
        <taxon>Actinomycetota</taxon>
        <taxon>Actinomycetes</taxon>
        <taxon>Streptosporangiales</taxon>
        <taxon>Streptosporangiaceae</taxon>
        <taxon>Planotetraspora</taxon>
    </lineage>
</organism>
<evidence type="ECO:0008006" key="3">
    <source>
        <dbReference type="Google" id="ProtNLM"/>
    </source>
</evidence>
<evidence type="ECO:0000313" key="1">
    <source>
        <dbReference type="EMBL" id="GII29595.1"/>
    </source>
</evidence>
<dbReference type="Gene3D" id="1.10.287.1060">
    <property type="entry name" value="ESAT-6-like"/>
    <property type="match status" value="1"/>
</dbReference>
<dbReference type="SUPFAM" id="SSF140453">
    <property type="entry name" value="EsxAB dimer-like"/>
    <property type="match status" value="1"/>
</dbReference>
<dbReference type="AlphaFoldDB" id="A0A8J3TYN7"/>
<dbReference type="EMBL" id="BOOO01000015">
    <property type="protein sequence ID" value="GII29595.1"/>
    <property type="molecule type" value="Genomic_DNA"/>
</dbReference>